<evidence type="ECO:0000259" key="2">
    <source>
        <dbReference type="Pfam" id="PF09992"/>
    </source>
</evidence>
<feature type="signal peptide" evidence="1">
    <location>
        <begin position="1"/>
        <end position="18"/>
    </location>
</feature>
<name>A0A7W6NWC6_9SPHN</name>
<dbReference type="InterPro" id="IPR018711">
    <property type="entry name" value="NAGPA"/>
</dbReference>
<dbReference type="Pfam" id="PF09992">
    <property type="entry name" value="NAGPA"/>
    <property type="match status" value="1"/>
</dbReference>
<feature type="chain" id="PRO_5031474221" evidence="1">
    <location>
        <begin position="19"/>
        <end position="249"/>
    </location>
</feature>
<protein>
    <submittedName>
        <fullName evidence="3">Uncharacterized protein YigE (DUF2233 family)</fullName>
    </submittedName>
</protein>
<dbReference type="EMBL" id="JACIEH010000001">
    <property type="protein sequence ID" value="MBB4097359.1"/>
    <property type="molecule type" value="Genomic_DNA"/>
</dbReference>
<accession>A0A7W6NWC6</accession>
<dbReference type="RefSeq" id="WP_183994938.1">
    <property type="nucleotide sequence ID" value="NZ_JACIEH010000001.1"/>
</dbReference>
<keyword evidence="4" id="KW-1185">Reference proteome</keyword>
<keyword evidence="1" id="KW-0732">Signal</keyword>
<sequence>MIRPIAVAGAFLTLTACASNGGVDDACRKITFEGTSFTVCRADPQKHDLMLVDKSLDGRPMRDFTGLQPRLGDRYPRIAFAMNAGMFDAAGLPIGYYVEDGAEQKPLNRRPGPGNFHMQPNGVFWGDAKGWHVATTDDFAANKPDHVRFATQSGPMLLIAGKLHPKLAENGTSLTIRNAVGVGLNGSAWFAISNEAVSFGRFARLFRDKLAAPDALYLDGAVSRLWDPVSDRLDGGTPIGPIVVALQTR</sequence>
<proteinExistence type="predicted"/>
<gene>
    <name evidence="3" type="ORF">GGR46_000892</name>
</gene>
<dbReference type="PROSITE" id="PS51257">
    <property type="entry name" value="PROKAR_LIPOPROTEIN"/>
    <property type="match status" value="1"/>
</dbReference>
<evidence type="ECO:0000313" key="4">
    <source>
        <dbReference type="Proteomes" id="UP000557392"/>
    </source>
</evidence>
<dbReference type="Proteomes" id="UP000557392">
    <property type="component" value="Unassembled WGS sequence"/>
</dbReference>
<organism evidence="3 4">
    <name type="scientific">Sphingomonas kyeonggiensis</name>
    <dbReference type="NCBI Taxonomy" id="1268553"/>
    <lineage>
        <taxon>Bacteria</taxon>
        <taxon>Pseudomonadati</taxon>
        <taxon>Pseudomonadota</taxon>
        <taxon>Alphaproteobacteria</taxon>
        <taxon>Sphingomonadales</taxon>
        <taxon>Sphingomonadaceae</taxon>
        <taxon>Sphingomonas</taxon>
    </lineage>
</organism>
<evidence type="ECO:0000313" key="3">
    <source>
        <dbReference type="EMBL" id="MBB4097359.1"/>
    </source>
</evidence>
<comment type="caution">
    <text evidence="3">The sequence shown here is derived from an EMBL/GenBank/DDBJ whole genome shotgun (WGS) entry which is preliminary data.</text>
</comment>
<dbReference type="AlphaFoldDB" id="A0A7W6NWC6"/>
<reference evidence="3 4" key="1">
    <citation type="submission" date="2020-08" db="EMBL/GenBank/DDBJ databases">
        <title>Genomic Encyclopedia of Type Strains, Phase IV (KMG-IV): sequencing the most valuable type-strain genomes for metagenomic binning, comparative biology and taxonomic classification.</title>
        <authorList>
            <person name="Goeker M."/>
        </authorList>
    </citation>
    <scope>NUCLEOTIDE SEQUENCE [LARGE SCALE GENOMIC DNA]</scope>
    <source>
        <strain evidence="3 4">DSM 101806</strain>
    </source>
</reference>
<feature type="domain" description="Phosphodiester glycosidase" evidence="2">
    <location>
        <begin position="79"/>
        <end position="223"/>
    </location>
</feature>
<evidence type="ECO:0000256" key="1">
    <source>
        <dbReference type="SAM" id="SignalP"/>
    </source>
</evidence>